<feature type="region of interest" description="Disordered" evidence="1">
    <location>
        <begin position="49"/>
        <end position="89"/>
    </location>
</feature>
<feature type="compositionally biased region" description="Polar residues" evidence="1">
    <location>
        <begin position="296"/>
        <end position="305"/>
    </location>
</feature>
<feature type="compositionally biased region" description="Basic and acidic residues" evidence="1">
    <location>
        <begin position="54"/>
        <end position="72"/>
    </location>
</feature>
<dbReference type="EMBL" id="JBBXMP010000071">
    <property type="protein sequence ID" value="KAL0063890.1"/>
    <property type="molecule type" value="Genomic_DNA"/>
</dbReference>
<evidence type="ECO:0000256" key="1">
    <source>
        <dbReference type="SAM" id="MobiDB-lite"/>
    </source>
</evidence>
<name>A0ABR2ZRK1_9AGAR</name>
<evidence type="ECO:0000313" key="2">
    <source>
        <dbReference type="EMBL" id="KAL0063890.1"/>
    </source>
</evidence>
<dbReference type="Proteomes" id="UP001437256">
    <property type="component" value="Unassembled WGS sequence"/>
</dbReference>
<keyword evidence="3" id="KW-1185">Reference proteome</keyword>
<sequence length="374" mass="41639">MKRTQKPLNVMVSTVQERSTQNRFHHRDIAHFNYASPTHVPFPYEIPTVGSSDAEEKTPTLKRNNFIDHEKPSPPLSWGSRDKDDDKSSIYSQDSGCVIFELEPKESRYASADATPKTALTFAAIWDPERGFTTISGSQLLSNSGSSSLYGRDGDHGDDDDYGNGHPDCEPHLSSRFSVTTTSTSNYIDVDFGPNDRFEDMRNRTWAGEKASKTNLATTDYLSPGDYHPPWIPQIFNVGYTRPKTPLSTPKRPEISEPFQLTGSRKHNPFLHGPSEFEQQLVRPPLSPLRRDSEDTLVSSETQASLPEWTPPKGGSSPSPTSLKRPRLPSVFGKLKRSATTSNIPPPPRVGDDVMKKGWVLVDKTGKMRAIPNA</sequence>
<organism evidence="2 3">
    <name type="scientific">Marasmius tenuissimus</name>
    <dbReference type="NCBI Taxonomy" id="585030"/>
    <lineage>
        <taxon>Eukaryota</taxon>
        <taxon>Fungi</taxon>
        <taxon>Dikarya</taxon>
        <taxon>Basidiomycota</taxon>
        <taxon>Agaricomycotina</taxon>
        <taxon>Agaricomycetes</taxon>
        <taxon>Agaricomycetidae</taxon>
        <taxon>Agaricales</taxon>
        <taxon>Marasmiineae</taxon>
        <taxon>Marasmiaceae</taxon>
        <taxon>Marasmius</taxon>
    </lineage>
</organism>
<feature type="region of interest" description="Disordered" evidence="1">
    <location>
        <begin position="143"/>
        <end position="175"/>
    </location>
</feature>
<reference evidence="2 3" key="1">
    <citation type="submission" date="2024-05" db="EMBL/GenBank/DDBJ databases">
        <title>A draft genome resource for the thread blight pathogen Marasmius tenuissimus strain MS-2.</title>
        <authorList>
            <person name="Yulfo-Soto G.E."/>
            <person name="Baruah I.K."/>
            <person name="Amoako-Attah I."/>
            <person name="Bukari Y."/>
            <person name="Meinhardt L.W."/>
            <person name="Bailey B.A."/>
            <person name="Cohen S.P."/>
        </authorList>
    </citation>
    <scope>NUCLEOTIDE SEQUENCE [LARGE SCALE GENOMIC DNA]</scope>
    <source>
        <strain evidence="2 3">MS-2</strain>
    </source>
</reference>
<proteinExistence type="predicted"/>
<protein>
    <submittedName>
        <fullName evidence="2">Uncharacterized protein</fullName>
    </submittedName>
</protein>
<comment type="caution">
    <text evidence="2">The sequence shown here is derived from an EMBL/GenBank/DDBJ whole genome shotgun (WGS) entry which is preliminary data.</text>
</comment>
<feature type="region of interest" description="Disordered" evidence="1">
    <location>
        <begin position="243"/>
        <end position="355"/>
    </location>
</feature>
<evidence type="ECO:0000313" key="3">
    <source>
        <dbReference type="Proteomes" id="UP001437256"/>
    </source>
</evidence>
<accession>A0ABR2ZRK1</accession>
<feature type="compositionally biased region" description="Low complexity" evidence="1">
    <location>
        <begin position="311"/>
        <end position="322"/>
    </location>
</feature>
<gene>
    <name evidence="2" type="ORF">AAF712_009172</name>
</gene>